<keyword evidence="4" id="KW-1185">Reference proteome</keyword>
<evidence type="ECO:0000313" key="4">
    <source>
        <dbReference type="Proteomes" id="UP000799429"/>
    </source>
</evidence>
<gene>
    <name evidence="3" type="ORF">M501DRAFT_993182</name>
</gene>
<feature type="region of interest" description="Disordered" evidence="1">
    <location>
        <begin position="1"/>
        <end position="22"/>
    </location>
</feature>
<name>A0A9P4S9B0_9PEZI</name>
<dbReference type="Proteomes" id="UP000799429">
    <property type="component" value="Unassembled WGS sequence"/>
</dbReference>
<proteinExistence type="predicted"/>
<accession>A0A9P4S9B0</accession>
<dbReference type="EMBL" id="MU006097">
    <property type="protein sequence ID" value="KAF2838341.1"/>
    <property type="molecule type" value="Genomic_DNA"/>
</dbReference>
<protein>
    <recommendedName>
        <fullName evidence="2">Clr5 domain-containing protein</fullName>
    </recommendedName>
</protein>
<dbReference type="InterPro" id="IPR025676">
    <property type="entry name" value="Clr5_dom"/>
</dbReference>
<feature type="domain" description="Clr5" evidence="2">
    <location>
        <begin position="92"/>
        <end position="126"/>
    </location>
</feature>
<dbReference type="OrthoDB" id="5308957at2759"/>
<dbReference type="Pfam" id="PF14420">
    <property type="entry name" value="Clr5"/>
    <property type="match status" value="1"/>
</dbReference>
<evidence type="ECO:0000256" key="1">
    <source>
        <dbReference type="SAM" id="MobiDB-lite"/>
    </source>
</evidence>
<organism evidence="3 4">
    <name type="scientific">Patellaria atrata CBS 101060</name>
    <dbReference type="NCBI Taxonomy" id="1346257"/>
    <lineage>
        <taxon>Eukaryota</taxon>
        <taxon>Fungi</taxon>
        <taxon>Dikarya</taxon>
        <taxon>Ascomycota</taxon>
        <taxon>Pezizomycotina</taxon>
        <taxon>Dothideomycetes</taxon>
        <taxon>Dothideomycetes incertae sedis</taxon>
        <taxon>Patellariales</taxon>
        <taxon>Patellariaceae</taxon>
        <taxon>Patellaria</taxon>
    </lineage>
</organism>
<evidence type="ECO:0000313" key="3">
    <source>
        <dbReference type="EMBL" id="KAF2838341.1"/>
    </source>
</evidence>
<reference evidence="3" key="1">
    <citation type="journal article" date="2020" name="Stud. Mycol.">
        <title>101 Dothideomycetes genomes: a test case for predicting lifestyles and emergence of pathogens.</title>
        <authorList>
            <person name="Haridas S."/>
            <person name="Albert R."/>
            <person name="Binder M."/>
            <person name="Bloem J."/>
            <person name="Labutti K."/>
            <person name="Salamov A."/>
            <person name="Andreopoulos B."/>
            <person name="Baker S."/>
            <person name="Barry K."/>
            <person name="Bills G."/>
            <person name="Bluhm B."/>
            <person name="Cannon C."/>
            <person name="Castanera R."/>
            <person name="Culley D."/>
            <person name="Daum C."/>
            <person name="Ezra D."/>
            <person name="Gonzalez J."/>
            <person name="Henrissat B."/>
            <person name="Kuo A."/>
            <person name="Liang C."/>
            <person name="Lipzen A."/>
            <person name="Lutzoni F."/>
            <person name="Magnuson J."/>
            <person name="Mondo S."/>
            <person name="Nolan M."/>
            <person name="Ohm R."/>
            <person name="Pangilinan J."/>
            <person name="Park H.-J."/>
            <person name="Ramirez L."/>
            <person name="Alfaro M."/>
            <person name="Sun H."/>
            <person name="Tritt A."/>
            <person name="Yoshinaga Y."/>
            <person name="Zwiers L.-H."/>
            <person name="Turgeon B."/>
            <person name="Goodwin S."/>
            <person name="Spatafora J."/>
            <person name="Crous P."/>
            <person name="Grigoriev I."/>
        </authorList>
    </citation>
    <scope>NUCLEOTIDE SEQUENCE</scope>
    <source>
        <strain evidence="3">CBS 101060</strain>
    </source>
</reference>
<evidence type="ECO:0000259" key="2">
    <source>
        <dbReference type="Pfam" id="PF14420"/>
    </source>
</evidence>
<dbReference type="AlphaFoldDB" id="A0A9P4S9B0"/>
<comment type="caution">
    <text evidence="3">The sequence shown here is derived from an EMBL/GenBank/DDBJ whole genome shotgun (WGS) entry which is preliminary data.</text>
</comment>
<sequence length="127" mass="14114">MKGARCLNSSSTGKPFNLPPSTGPEYDVAYTLTPHGQQVRTIAGPELHNATDVESSGSTAVDSDVSYQSIVPPKATRVSPAAPRRSRYQNLDWKKQYDEIEKLYIWGNDSLNETMREMKEKHGFNAP</sequence>